<dbReference type="PROSITE" id="PS51820">
    <property type="entry name" value="PA14"/>
    <property type="match status" value="1"/>
</dbReference>
<dbReference type="Pfam" id="PF24606">
    <property type="entry name" value="CEMIP_beta-hel"/>
    <property type="match status" value="1"/>
</dbReference>
<keyword evidence="1" id="KW-0732">Signal</keyword>
<dbReference type="EMBL" id="JH817670">
    <property type="protein sequence ID" value="EKC39917.1"/>
    <property type="molecule type" value="Genomic_DNA"/>
</dbReference>
<dbReference type="Pfam" id="PF01833">
    <property type="entry name" value="TIG"/>
    <property type="match status" value="11"/>
</dbReference>
<sequence>MEPDRLYKDGDCFSSQFIIDVIAKHGHDMPEKNSRKMEKFGTNALDFQVYQRDVATADQLPELELSNPAGRVRVVRSTRQRRQASTASQEYLDAHNDARSIVSPTATNMLKMKWSAELATVAENYAKKCTASPTAAVKAWDDEKTDYTYSTKACSAVCGHYTQIQLHGIPFEQRWSLCYHNKSIDLFVTQPQVDSITPTEGSLCGETRLLISGRGFSQDNINEGNQVQLVSGSTSYDCPVSKDGTTEVKVMCYTPPGMKDDTYYVRLTVDGKKVPENKHCGSATSSKCRFRPHSGRTPTITSLDSEAVAPGSVITIRGKMFTDRFDTNVEVSSNGRTEKIVRVYGGPMLCQLKKENENDVFYGMALDNDGTSNDGYMKCKLGGSFVGNNNASFIISDGFGRSCRQGSSLYLSRNGQIYQYQTYAEITSVSPNTGSIEGCTKVTITGRNFDETKAKSQVFVGGRKCNVESLTSTEIICTTSAQPSPVPTTFSGNRGLTLEIWNTTTKSHSNLDDVLLFNNSASDYILSHTDKTYFSEEMDNYVSRARGYFIPPFSGNYSFMVKADDGASLYLSNSENPNDKTKIAFVKSNTKSYSKYPEQKSQRIDLTANNKYYLEILHRENSGEAFAKVAAHLYNTKLTNESIPAAKQENQKISVSSSIVREKQTITLSGFSTRTSVDEVQVVDLTENSGGFSDATFRLGLDKVYTTLLTTSTSETDIGNALLQLPVFHSSESLTVTAAPKANGAGDVPDLQYKTYPGSNGETLGISVTEQKKGVPNGEYFTLSMAGVTSPLLPYDLSAGDMQTELTKLFGVRCPKAIASPVATKVHHTFEGGIPKGLGGTRVGDKEAFCGKYSVKNPWFLYKDEETGMTLGQSVRMLCFAYKGLVKNSVRLYYSYTDDQNAEQSGKSSTFSHSMDQTADIWKYTCFDMYGALTGNIPTGTNFVLTKVQVFLDDPEVLFDEVTIGRQQTLTEADMSTVNELRMLPSLPNDYRIDEVKVIKTTVNNAPTYEVTLVPFDCGYKFPKFQSVSGQVVAGGVVSVIRTETASPPVQGSFTVNFKGKSRSGIPYDVTGESLIEMLESGFPEMGKVYAYRHGDCAAFDLSVAFLTNAGDQEEMSLTSQLSGVDIVLSIATVKDGGITFDPIQGDMLLTYHDKPQVMAYINDIPTKCSGDCTFEWSMAATMTVTSVTPTTATAGSDITITGTNFDTVFSNHNVTIGGVECTPKSSTTTQIVCTVGSGPAGSYPIEIVLASKGCTSNANGLVSFTYPFQLASVSPLTSNLGGGIDVTLTGYGFSEDDNVTIAGSPCKTKSTTPTQIVCTAPNSNTATTGDVVVNKAGGGTETYSSQYTYVSSGMAVVSSVSPSTVSVGGGETLTISGSNFDTSSTLTIGDTTVSISSITTTTVTAVLPAMQPGNYPIKLSGSSGLAVDGSNNIPSVDIKFRITNVYPLSGSVMGGTRVTITGEGFSTNTTGTKVKVGQYDCAIESVSTTQIVCLIQDTATIHKVDNQGVHPQFKLSGYAWNPKNLEIYTGDMVEWRWFFASYITGFTPRVVQVKDEVSTEELPGGFNSGAPAASGVFRHRFTVAGKYCYWSDYCDVFKTTFFRGCVNVVDRPSLSSGEVSLTMGQFVAEHVVNSGVSNPVDNSACKGSIGTISSCSVPPASPTDSTKFQFSFSRCSTPVITSISLQSGSSQDTIDIEGDGFSTTKCQNEVYFGDNLCLVTVATANKISCNIDPSNAPEIGIMEEVRMRHNNMGNALVEIQGQKARTFALVPEVTDIQPALGSVMGGNEILIVGTGFADDIWVMVTIGGYPCPVSDATYTTIKCTARNLNSAGAKALEVSITSPTGSSVKAKCGVVCQYVYDPSVTPEMDSVSPGTVAGGSATTLTIAGSKFGSVPSAVSVTVGDKICTVSSVTDTSIQCDITYLPAGSNAVVVLIADVGLSQGTLTVTGETTITSLSSTEGSTNGGSELTIEGNGFISGTTVSIDGSDCVVTEVNLNNVTCTTPAHAAGAVKVTVTSNGQTYPQQDYTYATVSTPSITAVNPAQGSAGTTLVLTGQNFGATNAENKVSIGGSDCVVTSASATEVRCTAGVQNVGSFAVVLTVANKGKSNNDQMFEYQLLLSSITPASVQSPVDWVAGDVIVLAPTSYSTWEAEKLTTPAISADKMTLTFTPALQFKHIAHTETANGMSIKMAAEVGLLTRNIKIEGGAYAKQESQSFGARIVVGRAAEGKNSYIGYARISNVEFVRSGQEGYIDPWDSRSAVAFIDAGTVSDIKPSYVRHCAFHHSYAPSVTAYGTNNLPIEWNVMADNVWFAIESHGDNTQIRNNFITKTQWEGSYQDRHETFNVRYNGAINLAKATNPVLEYNHVGGCERVGFAVLGESCSSPGKFVGNVAHSCLLGVANIMDSLTSDLNSCVKFANFTVWKNLDYGLYYQNSAPHEVSDILAADNGVNIFQFIAGPSATGHAYADQYCTVKNSLIVGTSGAFDCAIDKTPNDDNIALSGNSRKHSGSTRVGVTMPTFSSGGNSAPGKPFAGVKKYQAIMGRFHMEDVTIAKYSNLCGNGGDFAVTPNKGNDDGNHPMYTKRVTFVDVAKDYRVKYWRSSIGKINSADCVDMACDAKVKSLLVDQDGTFLGTPGSVIPQSEHEWNGDKRMGLGDYRIPKEMQTRLDGTRIPVSELAPNKGIIRNSNCVYHNTWQAYECPDYDYFTLTIESMDPDTETRRLSPVAILGDGYLDLINGPQDHGWCSGYTCRKRLSTFQALVASVGQLLFPLLLLLENHSHSYPMTHRMCQDIQLLTRNEQLQSNDSVSRHSCLILVT</sequence>
<dbReference type="InterPro" id="IPR013783">
    <property type="entry name" value="Ig-like_fold"/>
</dbReference>
<dbReference type="InterPro" id="IPR014044">
    <property type="entry name" value="CAP_dom"/>
</dbReference>
<dbReference type="Gene3D" id="2.60.40.420">
    <property type="entry name" value="Cupredoxins - blue copper proteins"/>
    <property type="match status" value="1"/>
</dbReference>
<reference evidence="2" key="1">
    <citation type="journal article" date="2012" name="Nature">
        <title>The oyster genome reveals stress adaptation and complexity of shell formation.</title>
        <authorList>
            <person name="Zhang G."/>
            <person name="Fang X."/>
            <person name="Guo X."/>
            <person name="Li L."/>
            <person name="Luo R."/>
            <person name="Xu F."/>
            <person name="Yang P."/>
            <person name="Zhang L."/>
            <person name="Wang X."/>
            <person name="Qi H."/>
            <person name="Xiong Z."/>
            <person name="Que H."/>
            <person name="Xie Y."/>
            <person name="Holland P.W."/>
            <person name="Paps J."/>
            <person name="Zhu Y."/>
            <person name="Wu F."/>
            <person name="Chen Y."/>
            <person name="Wang J."/>
            <person name="Peng C."/>
            <person name="Meng J."/>
            <person name="Yang L."/>
            <person name="Liu J."/>
            <person name="Wen B."/>
            <person name="Zhang N."/>
            <person name="Huang Z."/>
            <person name="Zhu Q."/>
            <person name="Feng Y."/>
            <person name="Mount A."/>
            <person name="Hedgecock D."/>
            <person name="Xu Z."/>
            <person name="Liu Y."/>
            <person name="Domazet-Loso T."/>
            <person name="Du Y."/>
            <person name="Sun X."/>
            <person name="Zhang S."/>
            <person name="Liu B."/>
            <person name="Cheng P."/>
            <person name="Jiang X."/>
            <person name="Li J."/>
            <person name="Fan D."/>
            <person name="Wang W."/>
            <person name="Fu W."/>
            <person name="Wang T."/>
            <person name="Wang B."/>
            <person name="Zhang J."/>
            <person name="Peng Z."/>
            <person name="Li Y."/>
            <person name="Li N."/>
            <person name="Wang J."/>
            <person name="Chen M."/>
            <person name="He Y."/>
            <person name="Tan F."/>
            <person name="Song X."/>
            <person name="Zheng Q."/>
            <person name="Huang R."/>
            <person name="Yang H."/>
            <person name="Du X."/>
            <person name="Chen L."/>
            <person name="Yang M."/>
            <person name="Gaffney P.M."/>
            <person name="Wang S."/>
            <person name="Luo L."/>
            <person name="She Z."/>
            <person name="Ming Y."/>
            <person name="Huang W."/>
            <person name="Zhang S."/>
            <person name="Huang B."/>
            <person name="Zhang Y."/>
            <person name="Qu T."/>
            <person name="Ni P."/>
            <person name="Miao G."/>
            <person name="Wang J."/>
            <person name="Wang Q."/>
            <person name="Steinberg C.E."/>
            <person name="Wang H."/>
            <person name="Li N."/>
            <person name="Qian L."/>
            <person name="Zhang G."/>
            <person name="Li Y."/>
            <person name="Yang H."/>
            <person name="Liu X."/>
            <person name="Wang J."/>
            <person name="Yin Y."/>
            <person name="Wang J."/>
        </authorList>
    </citation>
    <scope>NUCLEOTIDE SEQUENCE [LARGE SCALE GENOMIC DNA]</scope>
    <source>
        <strain evidence="2">05x7-T-G4-1.051#20</strain>
    </source>
</reference>
<dbReference type="FunFam" id="2.60.40.10:FF:000616">
    <property type="entry name" value="PKHD1 like 1"/>
    <property type="match status" value="1"/>
</dbReference>
<dbReference type="InterPro" id="IPR011658">
    <property type="entry name" value="PA14_dom"/>
</dbReference>
<dbReference type="InterPro" id="IPR055401">
    <property type="entry name" value="CEMIP_beta-hel_dom"/>
</dbReference>
<dbReference type="InterPro" id="IPR014756">
    <property type="entry name" value="Ig_E-set"/>
</dbReference>
<dbReference type="Pfam" id="PF07691">
    <property type="entry name" value="PA14"/>
    <property type="match status" value="1"/>
</dbReference>
<dbReference type="HOGENOM" id="CLU_226787_0_0_1"/>
<dbReference type="Gene3D" id="2.60.120.1560">
    <property type="match status" value="1"/>
</dbReference>
<evidence type="ECO:0000256" key="1">
    <source>
        <dbReference type="ARBA" id="ARBA00022729"/>
    </source>
</evidence>
<dbReference type="SUPFAM" id="SSF56988">
    <property type="entry name" value="Anthrax protective antigen"/>
    <property type="match status" value="1"/>
</dbReference>
<protein>
    <submittedName>
        <fullName evidence="2">Fibrocystin-L</fullName>
    </submittedName>
</protein>
<proteinExistence type="predicted"/>
<organism evidence="2">
    <name type="scientific">Magallana gigas</name>
    <name type="common">Pacific oyster</name>
    <name type="synonym">Crassostrea gigas</name>
    <dbReference type="NCBI Taxonomy" id="29159"/>
    <lineage>
        <taxon>Eukaryota</taxon>
        <taxon>Metazoa</taxon>
        <taxon>Spiralia</taxon>
        <taxon>Lophotrochozoa</taxon>
        <taxon>Mollusca</taxon>
        <taxon>Bivalvia</taxon>
        <taxon>Autobranchia</taxon>
        <taxon>Pteriomorphia</taxon>
        <taxon>Ostreida</taxon>
        <taxon>Ostreoidea</taxon>
        <taxon>Ostreidae</taxon>
        <taxon>Magallana</taxon>
    </lineage>
</organism>
<dbReference type="CDD" id="cd00102">
    <property type="entry name" value="IPT"/>
    <property type="match status" value="2"/>
</dbReference>
<gene>
    <name evidence="2" type="ORF">CGI_10006639</name>
</gene>
<dbReference type="SUPFAM" id="SSF81296">
    <property type="entry name" value="E set domains"/>
    <property type="match status" value="11"/>
</dbReference>
<dbReference type="InParanoid" id="K1QSS6"/>
<accession>K1QSS6</accession>
<dbReference type="PANTHER" id="PTHR46769:SF2">
    <property type="entry name" value="FIBROCYSTIN-L ISOFORM 2 PRECURSOR-RELATED"/>
    <property type="match status" value="1"/>
</dbReference>
<dbReference type="PANTHER" id="PTHR46769">
    <property type="entry name" value="POLYCYSTIC KIDNEY AND HEPATIC DISEASE 1 (AUTOSOMAL RECESSIVE)-LIKE 1"/>
    <property type="match status" value="1"/>
</dbReference>
<dbReference type="SMART" id="SM00198">
    <property type="entry name" value="SCP"/>
    <property type="match status" value="1"/>
</dbReference>
<dbReference type="SUPFAM" id="SSF51126">
    <property type="entry name" value="Pectin lyase-like"/>
    <property type="match status" value="1"/>
</dbReference>
<dbReference type="Gene3D" id="3.40.33.10">
    <property type="entry name" value="CAP"/>
    <property type="match status" value="1"/>
</dbReference>
<dbReference type="InterPro" id="IPR002909">
    <property type="entry name" value="IPT_dom"/>
</dbReference>
<dbReference type="Gene3D" id="2.60.40.10">
    <property type="entry name" value="Immunoglobulins"/>
    <property type="match status" value="11"/>
</dbReference>
<dbReference type="Pfam" id="PF00188">
    <property type="entry name" value="CAP"/>
    <property type="match status" value="1"/>
</dbReference>
<dbReference type="SUPFAM" id="SSF55797">
    <property type="entry name" value="PR-1-like"/>
    <property type="match status" value="1"/>
</dbReference>
<dbReference type="SMART" id="SM00429">
    <property type="entry name" value="IPT"/>
    <property type="match status" value="10"/>
</dbReference>
<dbReference type="InterPro" id="IPR052387">
    <property type="entry name" value="Fibrocystin"/>
</dbReference>
<name>K1QSS6_MAGGI</name>
<dbReference type="InterPro" id="IPR037524">
    <property type="entry name" value="PA14/GLEYA"/>
</dbReference>
<dbReference type="InterPro" id="IPR008972">
    <property type="entry name" value="Cupredoxin"/>
</dbReference>
<evidence type="ECO:0000313" key="2">
    <source>
        <dbReference type="EMBL" id="EKC39917.1"/>
    </source>
</evidence>
<dbReference type="InterPro" id="IPR035940">
    <property type="entry name" value="CAP_sf"/>
</dbReference>
<dbReference type="InterPro" id="IPR011050">
    <property type="entry name" value="Pectin_lyase_fold/virulence"/>
</dbReference>
<dbReference type="SMART" id="SM00758">
    <property type="entry name" value="PA14"/>
    <property type="match status" value="1"/>
</dbReference>
<dbReference type="FunFam" id="2.60.40.10:FF:001292">
    <property type="entry name" value="PKHD1 like 1"/>
    <property type="match status" value="1"/>
</dbReference>
<dbReference type="CDD" id="cd00603">
    <property type="entry name" value="IPT_PCSR"/>
    <property type="match status" value="7"/>
</dbReference>